<dbReference type="GeneID" id="99664972"/>
<evidence type="ECO:0000256" key="1">
    <source>
        <dbReference type="SAM" id="MobiDB-lite"/>
    </source>
</evidence>
<accession>A0A6P2M3U2</accession>
<accession>A0A228HL75</accession>
<feature type="region of interest" description="Disordered" evidence="1">
    <location>
        <begin position="87"/>
        <end position="118"/>
    </location>
</feature>
<evidence type="ECO:0000313" key="2">
    <source>
        <dbReference type="EMBL" id="OXI30976.1"/>
    </source>
</evidence>
<dbReference type="AlphaFoldDB" id="A0A228HL75"/>
<evidence type="ECO:0000313" key="3">
    <source>
        <dbReference type="EMBL" id="VWB73127.1"/>
    </source>
</evidence>
<reference evidence="3 5" key="4">
    <citation type="submission" date="2019-09" db="EMBL/GenBank/DDBJ databases">
        <authorList>
            <person name="Depoorter E."/>
        </authorList>
    </citation>
    <scope>NUCLEOTIDE SEQUENCE [LARGE SCALE GENOMIC DNA]</scope>
    <source>
        <strain evidence="3">LMG 13014</strain>
    </source>
</reference>
<reference evidence="2 4" key="3">
    <citation type="submission" date="2017-08" db="EMBL/GenBank/DDBJ databases">
        <title>WGS of novel Burkholderia cepaca complex species.</title>
        <authorList>
            <person name="Lipuma J."/>
            <person name="Spilker T."/>
        </authorList>
    </citation>
    <scope>NUCLEOTIDE SEQUENCE [LARGE SCALE GENOMIC DNA]</scope>
    <source>
        <strain evidence="2 4">AU17325</strain>
    </source>
</reference>
<dbReference type="Proteomes" id="UP000214600">
    <property type="component" value="Unassembled WGS sequence"/>
</dbReference>
<proteinExistence type="predicted"/>
<evidence type="ECO:0000313" key="5">
    <source>
        <dbReference type="Proteomes" id="UP000494261"/>
    </source>
</evidence>
<protein>
    <submittedName>
        <fullName evidence="2">Uncharacterized protein</fullName>
    </submittedName>
</protein>
<dbReference type="RefSeq" id="WP_025496180.1">
    <property type="nucleotide sequence ID" value="NZ_CABVQC010000021.1"/>
</dbReference>
<sequence length="118" mass="13190">MLTEAQLKKAVEAFCNALPAGQTFYAMHALPRVGFGDTEAKPVMALVLAETEEDFRRFEQVFNRGITSYREEFGLSAKVWREIDMRRNGEAPLDVSPENKGALEDETRPGQRPAGEQG</sequence>
<reference evidence="4" key="1">
    <citation type="submission" date="2017-06" db="EMBL/GenBank/DDBJ databases">
        <authorList>
            <person name="LiPuma J."/>
            <person name="Spilker T."/>
        </authorList>
    </citation>
    <scope>NUCLEOTIDE SEQUENCE [LARGE SCALE GENOMIC DNA]</scope>
    <source>
        <strain evidence="4">AU17325</strain>
    </source>
</reference>
<dbReference type="EMBL" id="NKFA01000049">
    <property type="protein sequence ID" value="OXI30976.1"/>
    <property type="molecule type" value="Genomic_DNA"/>
</dbReference>
<dbReference type="EMBL" id="CABVQC010000021">
    <property type="protein sequence ID" value="VWB73127.1"/>
    <property type="molecule type" value="Genomic_DNA"/>
</dbReference>
<evidence type="ECO:0000313" key="4">
    <source>
        <dbReference type="Proteomes" id="UP000214600"/>
    </source>
</evidence>
<name>A0A228HL75_9BURK</name>
<organism evidence="2 4">
    <name type="scientific">Burkholderia aenigmatica</name>
    <dbReference type="NCBI Taxonomy" id="2015348"/>
    <lineage>
        <taxon>Bacteria</taxon>
        <taxon>Pseudomonadati</taxon>
        <taxon>Pseudomonadota</taxon>
        <taxon>Betaproteobacteria</taxon>
        <taxon>Burkholderiales</taxon>
        <taxon>Burkholderiaceae</taxon>
        <taxon>Burkholderia</taxon>
        <taxon>Burkholderia cepacia complex</taxon>
    </lineage>
</organism>
<dbReference type="Proteomes" id="UP000494261">
    <property type="component" value="Unassembled WGS sequence"/>
</dbReference>
<reference evidence="2" key="2">
    <citation type="submission" date="2017-06" db="EMBL/GenBank/DDBJ databases">
        <authorList>
            <person name="Kim H.J."/>
            <person name="Triplett B.A."/>
        </authorList>
    </citation>
    <scope>NUCLEOTIDE SEQUENCE [LARGE SCALE GENOMIC DNA]</scope>
    <source>
        <strain evidence="2">AU17325</strain>
    </source>
</reference>
<gene>
    <name evidence="3" type="ORF">BLA13014_03330</name>
    <name evidence="2" type="ORF">CFB84_43230</name>
</gene>